<name>A0ABW3FD99_9HYPH</name>
<comment type="caution">
    <text evidence="4">The sequence shown here is derived from an EMBL/GenBank/DDBJ whole genome shotgun (WGS) entry which is preliminary data.</text>
</comment>
<dbReference type="PANTHER" id="PTHR23028:SF53">
    <property type="entry name" value="ACYL_TRANSF_3 DOMAIN-CONTAINING PROTEIN"/>
    <property type="match status" value="1"/>
</dbReference>
<dbReference type="InterPro" id="IPR043968">
    <property type="entry name" value="SGNH"/>
</dbReference>
<keyword evidence="1" id="KW-0472">Membrane</keyword>
<keyword evidence="4" id="KW-0012">Acyltransferase</keyword>
<dbReference type="EC" id="2.3.1.-" evidence="4"/>
<feature type="transmembrane region" description="Helical" evidence="1">
    <location>
        <begin position="189"/>
        <end position="209"/>
    </location>
</feature>
<dbReference type="Proteomes" id="UP001597101">
    <property type="component" value="Unassembled WGS sequence"/>
</dbReference>
<feature type="transmembrane region" description="Helical" evidence="1">
    <location>
        <begin position="221"/>
        <end position="238"/>
    </location>
</feature>
<sequence length="673" mass="74837">MNYRADIDGLRAVAIVPVVLFHAGYGAFSGGYVGVDVFFVISGYLITGLLLSEMRAGNFSFSNFYERRIRRLLPAFVPVAVFSWVCANLFLMPSAFSEFAGSLLASILGFANWFFLAHVGYFDGPAGSKPLLHMWSLAVEEQFYLVFPILLLVLLARVRTRGLLWALSLIAAASLAGACWLVWNGLPDHAFYNSAVRIWELMAGAIVACMPRTVERRDVAFALRGLGLTMIAIAVFAFDKGTAATSVAPLLPVLGTVFVILASSNARDPFAALLSSRPMVALGRVSYGLYLWHWPILVFLPMAFPHWAKYGGPWPLIAAMGLSLALAILSYFTIENPIRRKAILPKGVHMAGLFAGSVAVFAALASTGLVDSLNRMRLEAVYGPKGTVLLTLERERQHYFETKNLNFDGRQGAFDPAIHTGYTCSYDFAPPQDELVNCLTGQSGSRTVLVIGDSFGRDTWHSLKRAYPTISFVMLHQSSCPPGEITYGRRKCFVDLLGTVDAFRKQVPLEAIILSFRYQKMLWTDIEASIAALSDRVNNTFLLGTAPVWRQPLDYRIANMPRQQSLEDYIPRTDRLTIAFDISAISDVASKIAMRAGAKFIVIDQVFCPEDRCFQWRNNNRAEPLFWDQFHLTRHGMDLFAEHLKTNPQLQRLFLDTADAGETTSRKVDPARF</sequence>
<dbReference type="PANTHER" id="PTHR23028">
    <property type="entry name" value="ACETYLTRANSFERASE"/>
    <property type="match status" value="1"/>
</dbReference>
<feature type="transmembrane region" description="Helical" evidence="1">
    <location>
        <begin position="244"/>
        <end position="266"/>
    </location>
</feature>
<dbReference type="GO" id="GO:0016746">
    <property type="term" value="F:acyltransferase activity"/>
    <property type="evidence" value="ECO:0007669"/>
    <property type="project" value="UniProtKB-KW"/>
</dbReference>
<evidence type="ECO:0000259" key="3">
    <source>
        <dbReference type="Pfam" id="PF19040"/>
    </source>
</evidence>
<dbReference type="InterPro" id="IPR002656">
    <property type="entry name" value="Acyl_transf_3_dom"/>
</dbReference>
<feature type="transmembrane region" description="Helical" evidence="1">
    <location>
        <begin position="287"/>
        <end position="308"/>
    </location>
</feature>
<accession>A0ABW3FD99</accession>
<evidence type="ECO:0000259" key="2">
    <source>
        <dbReference type="Pfam" id="PF01757"/>
    </source>
</evidence>
<feature type="transmembrane region" description="Helical" evidence="1">
    <location>
        <begin position="12"/>
        <end position="28"/>
    </location>
</feature>
<proteinExistence type="predicted"/>
<keyword evidence="1" id="KW-0812">Transmembrane</keyword>
<protein>
    <submittedName>
        <fullName evidence="4">Acyltransferase family protein</fullName>
        <ecNumber evidence="4">2.3.1.-</ecNumber>
    </submittedName>
</protein>
<feature type="transmembrane region" description="Helical" evidence="1">
    <location>
        <begin position="103"/>
        <end position="122"/>
    </location>
</feature>
<dbReference type="EMBL" id="JBHTJV010000006">
    <property type="protein sequence ID" value="MFD0916461.1"/>
    <property type="molecule type" value="Genomic_DNA"/>
</dbReference>
<reference evidence="5" key="1">
    <citation type="journal article" date="2019" name="Int. J. Syst. Evol. Microbiol.">
        <title>The Global Catalogue of Microorganisms (GCM) 10K type strain sequencing project: providing services to taxonomists for standard genome sequencing and annotation.</title>
        <authorList>
            <consortium name="The Broad Institute Genomics Platform"/>
            <consortium name="The Broad Institute Genome Sequencing Center for Infectious Disease"/>
            <person name="Wu L."/>
            <person name="Ma J."/>
        </authorList>
    </citation>
    <scope>NUCLEOTIDE SEQUENCE [LARGE SCALE GENOMIC DNA]</scope>
    <source>
        <strain evidence="5">CCUG 60023</strain>
    </source>
</reference>
<feature type="transmembrane region" description="Helical" evidence="1">
    <location>
        <begin position="134"/>
        <end position="156"/>
    </location>
</feature>
<dbReference type="Pfam" id="PF19040">
    <property type="entry name" value="SGNH"/>
    <property type="match status" value="1"/>
</dbReference>
<evidence type="ECO:0000256" key="1">
    <source>
        <dbReference type="SAM" id="Phobius"/>
    </source>
</evidence>
<feature type="domain" description="Acyltransferase 3" evidence="2">
    <location>
        <begin position="5"/>
        <end position="331"/>
    </location>
</feature>
<evidence type="ECO:0000313" key="5">
    <source>
        <dbReference type="Proteomes" id="UP001597101"/>
    </source>
</evidence>
<organism evidence="4 5">
    <name type="scientific">Pseudahrensia aquimaris</name>
    <dbReference type="NCBI Taxonomy" id="744461"/>
    <lineage>
        <taxon>Bacteria</taxon>
        <taxon>Pseudomonadati</taxon>
        <taxon>Pseudomonadota</taxon>
        <taxon>Alphaproteobacteria</taxon>
        <taxon>Hyphomicrobiales</taxon>
        <taxon>Ahrensiaceae</taxon>
        <taxon>Pseudahrensia</taxon>
    </lineage>
</organism>
<feature type="transmembrane region" description="Helical" evidence="1">
    <location>
        <begin position="163"/>
        <end position="183"/>
    </location>
</feature>
<dbReference type="InterPro" id="IPR050879">
    <property type="entry name" value="Acyltransferase_3"/>
</dbReference>
<feature type="transmembrane region" description="Helical" evidence="1">
    <location>
        <begin position="346"/>
        <end position="370"/>
    </location>
</feature>
<feature type="transmembrane region" description="Helical" evidence="1">
    <location>
        <begin position="72"/>
        <end position="91"/>
    </location>
</feature>
<gene>
    <name evidence="4" type="ORF">ACFQ14_08585</name>
</gene>
<dbReference type="RefSeq" id="WP_377212324.1">
    <property type="nucleotide sequence ID" value="NZ_JBHTJV010000006.1"/>
</dbReference>
<feature type="domain" description="SGNH" evidence="3">
    <location>
        <begin position="424"/>
        <end position="644"/>
    </location>
</feature>
<keyword evidence="5" id="KW-1185">Reference proteome</keyword>
<keyword evidence="1" id="KW-1133">Transmembrane helix</keyword>
<keyword evidence="4" id="KW-0808">Transferase</keyword>
<feature type="transmembrane region" description="Helical" evidence="1">
    <location>
        <begin position="314"/>
        <end position="334"/>
    </location>
</feature>
<dbReference type="Pfam" id="PF01757">
    <property type="entry name" value="Acyl_transf_3"/>
    <property type="match status" value="1"/>
</dbReference>
<evidence type="ECO:0000313" key="4">
    <source>
        <dbReference type="EMBL" id="MFD0916461.1"/>
    </source>
</evidence>